<dbReference type="InterPro" id="IPR026961">
    <property type="entry name" value="PGG_dom"/>
</dbReference>
<keyword evidence="7" id="KW-1185">Reference proteome</keyword>
<proteinExistence type="predicted"/>
<feature type="region of interest" description="Disordered" evidence="2">
    <location>
        <begin position="1"/>
        <end position="24"/>
    </location>
</feature>
<evidence type="ECO:0000256" key="1">
    <source>
        <dbReference type="PROSITE-ProRule" id="PRU00023"/>
    </source>
</evidence>
<dbReference type="PANTHER" id="PTHR24177:SF474">
    <property type="entry name" value="ANKYRIN REPEAT-CONTAINING DOMAIN, PGG DOMAIN, ANKYRIN REPEAT-CONTAINING DOMAIN SUPERFAMILY"/>
    <property type="match status" value="1"/>
</dbReference>
<keyword evidence="3" id="KW-0472">Membrane</keyword>
<protein>
    <recommendedName>
        <fullName evidence="8">PGG domain-containing protein</fullName>
    </recommendedName>
</protein>
<dbReference type="AlphaFoldDB" id="A0AAU9PNW1"/>
<sequence length="654" mass="73335">MEEGLTERKTKDTKMASSSSNENVAVEAGEEYPYTYPYPSNLSATSFISVKLSGRDEYIMWKTQMLCLLKSHGMFGFIDGTLTISPQTSSTSVSGKEKLGGDDHNHWLWTRSDALVKDYLCSYYPSTTTSTIGCYLYKQQEEQRRAEIHHELYEATLSTDWGRVDRILSGGVITVTDKITKNGNTALYVAVGGTNKPEFLERLLEVTPNINTQLLDMQNSDGSTLLHVAAIVGNNEAVDILVERNSDLLLAKDSEGRTPLALALSNMNTQTARHLLEHINNTDDIQKDALFSGTTGDELLVTVISSKDFRLANDLVKSYKIFHSDAVLTAIAQNFPPELNKVEKYIAFDVRSITVKGMLNYMVPRSILSWVVRLMAIIFCLAYPRMIGFVILYLMTLKILGWIIIKERVRNHCAAEELSKTVSRLIKNSNDPSSYHHYYTNPILEATRQNACKVVQDIVSFFPNAIWSTNEDGHNILQYAVINRSIKVYKLLHKKSEHKNMYRNIKDSSGNNLLHLAARLAPDNKLNFISGAALQIQRELKWFKEVEGFVCPLNIKQKNSFNETPQMVFTREHKELVIEGEKWMKATAHSYTITAALITTVVFAAAITVPGGNDNMGIPNFTNKTAFIVFAVSDAISLVASLISLFMFLSILTA</sequence>
<dbReference type="InterPro" id="IPR029472">
    <property type="entry name" value="Copia-like_N"/>
</dbReference>
<feature type="transmembrane region" description="Helical" evidence="3">
    <location>
        <begin position="627"/>
        <end position="652"/>
    </location>
</feature>
<dbReference type="InterPro" id="IPR036770">
    <property type="entry name" value="Ankyrin_rpt-contain_sf"/>
</dbReference>
<dbReference type="InterPro" id="IPR002110">
    <property type="entry name" value="Ankyrin_rpt"/>
</dbReference>
<dbReference type="Pfam" id="PF12796">
    <property type="entry name" value="Ank_2"/>
    <property type="match status" value="1"/>
</dbReference>
<feature type="transmembrane region" description="Helical" evidence="3">
    <location>
        <begin position="370"/>
        <end position="394"/>
    </location>
</feature>
<feature type="domain" description="Retrotransposon Copia-like N-terminal" evidence="5">
    <location>
        <begin position="45"/>
        <end position="82"/>
    </location>
</feature>
<dbReference type="PROSITE" id="PS50088">
    <property type="entry name" value="ANK_REPEAT"/>
    <property type="match status" value="1"/>
</dbReference>
<dbReference type="Gene3D" id="1.25.40.20">
    <property type="entry name" value="Ankyrin repeat-containing domain"/>
    <property type="match status" value="2"/>
</dbReference>
<evidence type="ECO:0000313" key="6">
    <source>
        <dbReference type="EMBL" id="CAH1451170.1"/>
    </source>
</evidence>
<evidence type="ECO:0000256" key="3">
    <source>
        <dbReference type="SAM" id="Phobius"/>
    </source>
</evidence>
<dbReference type="SMART" id="SM00248">
    <property type="entry name" value="ANK"/>
    <property type="match status" value="4"/>
</dbReference>
<gene>
    <name evidence="6" type="ORF">LVIROSA_LOCUS36539</name>
</gene>
<keyword evidence="3" id="KW-1133">Transmembrane helix</keyword>
<feature type="compositionally biased region" description="Basic and acidic residues" evidence="2">
    <location>
        <begin position="1"/>
        <end position="14"/>
    </location>
</feature>
<dbReference type="PANTHER" id="PTHR24177">
    <property type="entry name" value="CASKIN"/>
    <property type="match status" value="1"/>
</dbReference>
<evidence type="ECO:0008006" key="8">
    <source>
        <dbReference type="Google" id="ProtNLM"/>
    </source>
</evidence>
<feature type="domain" description="PGG" evidence="4">
    <location>
        <begin position="581"/>
        <end position="649"/>
    </location>
</feature>
<name>A0AAU9PNW1_9ASTR</name>
<feature type="repeat" description="ANK" evidence="1">
    <location>
        <begin position="221"/>
        <end position="253"/>
    </location>
</feature>
<reference evidence="6 7" key="1">
    <citation type="submission" date="2022-01" db="EMBL/GenBank/DDBJ databases">
        <authorList>
            <person name="Xiong W."/>
            <person name="Schranz E."/>
        </authorList>
    </citation>
    <scope>NUCLEOTIDE SEQUENCE [LARGE SCALE GENOMIC DNA]</scope>
</reference>
<organism evidence="6 7">
    <name type="scientific">Lactuca virosa</name>
    <dbReference type="NCBI Taxonomy" id="75947"/>
    <lineage>
        <taxon>Eukaryota</taxon>
        <taxon>Viridiplantae</taxon>
        <taxon>Streptophyta</taxon>
        <taxon>Embryophyta</taxon>
        <taxon>Tracheophyta</taxon>
        <taxon>Spermatophyta</taxon>
        <taxon>Magnoliopsida</taxon>
        <taxon>eudicotyledons</taxon>
        <taxon>Gunneridae</taxon>
        <taxon>Pentapetalae</taxon>
        <taxon>asterids</taxon>
        <taxon>campanulids</taxon>
        <taxon>Asterales</taxon>
        <taxon>Asteraceae</taxon>
        <taxon>Cichorioideae</taxon>
        <taxon>Cichorieae</taxon>
        <taxon>Lactucinae</taxon>
        <taxon>Lactuca</taxon>
    </lineage>
</organism>
<keyword evidence="1" id="KW-0040">ANK repeat</keyword>
<comment type="caution">
    <text evidence="6">The sequence shown here is derived from an EMBL/GenBank/DDBJ whole genome shotgun (WGS) entry which is preliminary data.</text>
</comment>
<evidence type="ECO:0000313" key="7">
    <source>
        <dbReference type="Proteomes" id="UP001157418"/>
    </source>
</evidence>
<evidence type="ECO:0000259" key="4">
    <source>
        <dbReference type="Pfam" id="PF13962"/>
    </source>
</evidence>
<accession>A0AAU9PNW1</accession>
<dbReference type="SUPFAM" id="SSF48403">
    <property type="entry name" value="Ankyrin repeat"/>
    <property type="match status" value="2"/>
</dbReference>
<keyword evidence="3" id="KW-0812">Transmembrane</keyword>
<dbReference type="Proteomes" id="UP001157418">
    <property type="component" value="Unassembled WGS sequence"/>
</dbReference>
<dbReference type="Pfam" id="PF13962">
    <property type="entry name" value="PGG"/>
    <property type="match status" value="1"/>
</dbReference>
<dbReference type="EMBL" id="CAKMRJ010005700">
    <property type="protein sequence ID" value="CAH1451170.1"/>
    <property type="molecule type" value="Genomic_DNA"/>
</dbReference>
<evidence type="ECO:0000256" key="2">
    <source>
        <dbReference type="SAM" id="MobiDB-lite"/>
    </source>
</evidence>
<dbReference type="Pfam" id="PF14244">
    <property type="entry name" value="Retrotran_gag_3"/>
    <property type="match status" value="1"/>
</dbReference>
<feature type="transmembrane region" description="Helical" evidence="3">
    <location>
        <begin position="588"/>
        <end position="607"/>
    </location>
</feature>
<evidence type="ECO:0000259" key="5">
    <source>
        <dbReference type="Pfam" id="PF14244"/>
    </source>
</evidence>
<dbReference type="PROSITE" id="PS50297">
    <property type="entry name" value="ANK_REP_REGION"/>
    <property type="match status" value="1"/>
</dbReference>
<dbReference type="GO" id="GO:0016020">
    <property type="term" value="C:membrane"/>
    <property type="evidence" value="ECO:0007669"/>
    <property type="project" value="TreeGrafter"/>
</dbReference>